<proteinExistence type="predicted"/>
<feature type="binding site" evidence="1">
    <location>
        <position position="147"/>
    </location>
    <ligand>
        <name>Zn(2+)</name>
        <dbReference type="ChEBI" id="CHEBI:29105"/>
    </ligand>
</feature>
<dbReference type="EMBL" id="KZ613475">
    <property type="protein sequence ID" value="PMD23183.1"/>
    <property type="molecule type" value="Genomic_DNA"/>
</dbReference>
<sequence length="482" mass="53555">MDLPPSSPRLPSPPPPTEIQIGPKSPSLGNFTTQEPTIEQGIIEANAGRRIHPGTKSADMAAGPPLIPLNELDSAFQLQEHLKALHYHYSKPTDSENIVPITRDTAVLIATQPEGVDRALWLYELCRFLINKCNDLIIGFLFDDPPCSSTTCPEMRASEWQFLCAVHESPKSCCAIDYCCHTLDWATNIVTSQKIFPSRLSLGAGDAVDERGAGVKHLTNIFRRLHRIFAHAWFQHRGVFWQVEGQTGLYVLFKTVCDTYDLLPAENYKLPPEAEGLEPIEENRPVPSILKSTSTAGNSLSVEEDFVNVRTNTRRHIRQSPSVGSAVTTVLESDEEEADVAQKLEELQISEEEGEAEVPVIVETYEVDEDHETSGNMLETEPAGQSEASPDSVETATSTSSWDRMSSESFLEGKQELPKHHEPKEPKETKETKELKEEQHSNLAVDEDDEVKTPFAKTQESFHDGPSVFIENADEDPEPDAS</sequence>
<gene>
    <name evidence="3" type="ORF">NA56DRAFT_62978</name>
</gene>
<dbReference type="Pfam" id="PF03637">
    <property type="entry name" value="Mob1_phocein"/>
    <property type="match status" value="1"/>
</dbReference>
<evidence type="ECO:0000313" key="4">
    <source>
        <dbReference type="Proteomes" id="UP000235672"/>
    </source>
</evidence>
<feature type="region of interest" description="Disordered" evidence="2">
    <location>
        <begin position="1"/>
        <end position="30"/>
    </location>
</feature>
<dbReference type="InterPro" id="IPR036703">
    <property type="entry name" value="MOB_kinase_act_sf"/>
</dbReference>
<dbReference type="STRING" id="1745343.A0A2J6QA97"/>
<dbReference type="InterPro" id="IPR005301">
    <property type="entry name" value="MOB_kinase_act_fam"/>
</dbReference>
<dbReference type="Gene3D" id="1.20.140.30">
    <property type="entry name" value="MOB kinase activator"/>
    <property type="match status" value="1"/>
</dbReference>
<accession>A0A2J6QA97</accession>
<evidence type="ECO:0000256" key="2">
    <source>
        <dbReference type="SAM" id="MobiDB-lite"/>
    </source>
</evidence>
<feature type="region of interest" description="Disordered" evidence="2">
    <location>
        <begin position="320"/>
        <end position="339"/>
    </location>
</feature>
<feature type="compositionally biased region" description="Polar residues" evidence="2">
    <location>
        <begin position="386"/>
        <end position="409"/>
    </location>
</feature>
<feature type="compositionally biased region" description="Basic and acidic residues" evidence="2">
    <location>
        <begin position="411"/>
        <end position="440"/>
    </location>
</feature>
<keyword evidence="1" id="KW-0862">Zinc</keyword>
<feature type="compositionally biased region" description="Pro residues" evidence="2">
    <location>
        <begin position="1"/>
        <end position="17"/>
    </location>
</feature>
<dbReference type="OrthoDB" id="10262609at2759"/>
<organism evidence="3 4">
    <name type="scientific">Hyaloscypha hepaticicola</name>
    <dbReference type="NCBI Taxonomy" id="2082293"/>
    <lineage>
        <taxon>Eukaryota</taxon>
        <taxon>Fungi</taxon>
        <taxon>Dikarya</taxon>
        <taxon>Ascomycota</taxon>
        <taxon>Pezizomycotina</taxon>
        <taxon>Leotiomycetes</taxon>
        <taxon>Helotiales</taxon>
        <taxon>Hyaloscyphaceae</taxon>
        <taxon>Hyaloscypha</taxon>
    </lineage>
</organism>
<feature type="binding site" evidence="1">
    <location>
        <position position="231"/>
    </location>
    <ligand>
        <name>Zn(2+)</name>
        <dbReference type="ChEBI" id="CHEBI:29105"/>
    </ligand>
</feature>
<dbReference type="AlphaFoldDB" id="A0A2J6QA97"/>
<keyword evidence="1" id="KW-0479">Metal-binding</keyword>
<feature type="compositionally biased region" description="Polar residues" evidence="2">
    <location>
        <begin position="320"/>
        <end position="331"/>
    </location>
</feature>
<evidence type="ECO:0000256" key="1">
    <source>
        <dbReference type="PIRSR" id="PIRSR605301-1"/>
    </source>
</evidence>
<feature type="binding site" evidence="1">
    <location>
        <position position="236"/>
    </location>
    <ligand>
        <name>Zn(2+)</name>
        <dbReference type="ChEBI" id="CHEBI:29105"/>
    </ligand>
</feature>
<name>A0A2J6QA97_9HELO</name>
<dbReference type="SUPFAM" id="SSF101152">
    <property type="entry name" value="Mob1/phocein"/>
    <property type="match status" value="1"/>
</dbReference>
<feature type="compositionally biased region" description="Acidic residues" evidence="2">
    <location>
        <begin position="472"/>
        <end position="482"/>
    </location>
</feature>
<feature type="binding site" evidence="1">
    <location>
        <position position="152"/>
    </location>
    <ligand>
        <name>Zn(2+)</name>
        <dbReference type="ChEBI" id="CHEBI:29105"/>
    </ligand>
</feature>
<dbReference type="SMART" id="SM01388">
    <property type="entry name" value="Mob1_phocein"/>
    <property type="match status" value="1"/>
</dbReference>
<feature type="region of interest" description="Disordered" evidence="2">
    <location>
        <begin position="369"/>
        <end position="482"/>
    </location>
</feature>
<dbReference type="Proteomes" id="UP000235672">
    <property type="component" value="Unassembled WGS sequence"/>
</dbReference>
<reference evidence="3 4" key="1">
    <citation type="submission" date="2016-05" db="EMBL/GenBank/DDBJ databases">
        <title>A degradative enzymes factory behind the ericoid mycorrhizal symbiosis.</title>
        <authorList>
            <consortium name="DOE Joint Genome Institute"/>
            <person name="Martino E."/>
            <person name="Morin E."/>
            <person name="Grelet G."/>
            <person name="Kuo A."/>
            <person name="Kohler A."/>
            <person name="Daghino S."/>
            <person name="Barry K."/>
            <person name="Choi C."/>
            <person name="Cichocki N."/>
            <person name="Clum A."/>
            <person name="Copeland A."/>
            <person name="Hainaut M."/>
            <person name="Haridas S."/>
            <person name="Labutti K."/>
            <person name="Lindquist E."/>
            <person name="Lipzen A."/>
            <person name="Khouja H.-R."/>
            <person name="Murat C."/>
            <person name="Ohm R."/>
            <person name="Olson A."/>
            <person name="Spatafora J."/>
            <person name="Veneault-Fourrey C."/>
            <person name="Henrissat B."/>
            <person name="Grigoriev I."/>
            <person name="Martin F."/>
            <person name="Perotto S."/>
        </authorList>
    </citation>
    <scope>NUCLEOTIDE SEQUENCE [LARGE SCALE GENOMIC DNA]</scope>
    <source>
        <strain evidence="3 4">UAMH 7357</strain>
    </source>
</reference>
<evidence type="ECO:0000313" key="3">
    <source>
        <dbReference type="EMBL" id="PMD23183.1"/>
    </source>
</evidence>
<dbReference type="PANTHER" id="PTHR22599">
    <property type="entry name" value="MPS ONE BINDER KINASE ACTIVATOR-LIKE MOB"/>
    <property type="match status" value="1"/>
</dbReference>
<protein>
    <submittedName>
        <fullName evidence="3">Mob1/phocein</fullName>
    </submittedName>
</protein>
<keyword evidence="4" id="KW-1185">Reference proteome</keyword>